<gene>
    <name evidence="3" type="ORF">MNOR_LOCUS17628</name>
</gene>
<evidence type="ECO:0000259" key="2">
    <source>
        <dbReference type="PROSITE" id="PS50041"/>
    </source>
</evidence>
<proteinExistence type="predicted"/>
<dbReference type="SUPFAM" id="SSF56436">
    <property type="entry name" value="C-type lectin-like"/>
    <property type="match status" value="1"/>
</dbReference>
<organism evidence="3 4">
    <name type="scientific">Meganyctiphanes norvegica</name>
    <name type="common">Northern krill</name>
    <name type="synonym">Thysanopoda norvegica</name>
    <dbReference type="NCBI Taxonomy" id="48144"/>
    <lineage>
        <taxon>Eukaryota</taxon>
        <taxon>Metazoa</taxon>
        <taxon>Ecdysozoa</taxon>
        <taxon>Arthropoda</taxon>
        <taxon>Crustacea</taxon>
        <taxon>Multicrustacea</taxon>
        <taxon>Malacostraca</taxon>
        <taxon>Eumalacostraca</taxon>
        <taxon>Eucarida</taxon>
        <taxon>Euphausiacea</taxon>
        <taxon>Euphausiidae</taxon>
        <taxon>Meganyctiphanes</taxon>
    </lineage>
</organism>
<reference evidence="3 4" key="1">
    <citation type="submission" date="2024-05" db="EMBL/GenBank/DDBJ databases">
        <authorList>
            <person name="Wallberg A."/>
        </authorList>
    </citation>
    <scope>NUCLEOTIDE SEQUENCE [LARGE SCALE GENOMIC DNA]</scope>
</reference>
<dbReference type="AlphaFoldDB" id="A0AAV2QZ13"/>
<feature type="compositionally biased region" description="Low complexity" evidence="1">
    <location>
        <begin position="105"/>
        <end position="121"/>
    </location>
</feature>
<dbReference type="EMBL" id="CAXKWB010012198">
    <property type="protein sequence ID" value="CAL4103677.1"/>
    <property type="molecule type" value="Genomic_DNA"/>
</dbReference>
<feature type="non-terminal residue" evidence="3">
    <location>
        <position position="268"/>
    </location>
</feature>
<dbReference type="InterPro" id="IPR001304">
    <property type="entry name" value="C-type_lectin-like"/>
</dbReference>
<dbReference type="InterPro" id="IPR016187">
    <property type="entry name" value="CTDL_fold"/>
</dbReference>
<evidence type="ECO:0000313" key="4">
    <source>
        <dbReference type="Proteomes" id="UP001497623"/>
    </source>
</evidence>
<dbReference type="CDD" id="cd00037">
    <property type="entry name" value="CLECT"/>
    <property type="match status" value="1"/>
</dbReference>
<dbReference type="Proteomes" id="UP001497623">
    <property type="component" value="Unassembled WGS sequence"/>
</dbReference>
<comment type="caution">
    <text evidence="3">The sequence shown here is derived from an EMBL/GenBank/DDBJ whole genome shotgun (WGS) entry which is preliminary data.</text>
</comment>
<feature type="non-terminal residue" evidence="3">
    <location>
        <position position="1"/>
    </location>
</feature>
<dbReference type="Gene3D" id="3.10.100.10">
    <property type="entry name" value="Mannose-Binding Protein A, subunit A"/>
    <property type="match status" value="1"/>
</dbReference>
<sequence length="268" mass="29389">SSALVEDFQIMNDTTAQPPIITQLPSKETGISNLHNPLDLVDSVSLPSRTTDTDLLTTTYASPSTSDIPFFTVSTESTTIKDPYKTGSVLTDLLSHIFPSISTAAPATSQPTTTKTSDSTTVQPSTPSYEMTPDTIHVQVFEVSNKSDLEIANGCQLGYFRVGYECFKAFKTKYTWEAANEKCAAEGLRMAEPRDPVGVADFLKDNIAPYYYWLGGRGDGTTFKWLTGPSIAATSLYWFSQYPVSLFSNCLIMLASHNFPTDVPFYAQ</sequence>
<evidence type="ECO:0000313" key="3">
    <source>
        <dbReference type="EMBL" id="CAL4103677.1"/>
    </source>
</evidence>
<name>A0AAV2QZ13_MEGNR</name>
<accession>A0AAV2QZ13</accession>
<dbReference type="PROSITE" id="PS50041">
    <property type="entry name" value="C_TYPE_LECTIN_2"/>
    <property type="match status" value="1"/>
</dbReference>
<keyword evidence="4" id="KW-1185">Reference proteome</keyword>
<dbReference type="InterPro" id="IPR016186">
    <property type="entry name" value="C-type_lectin-like/link_sf"/>
</dbReference>
<protein>
    <recommendedName>
        <fullName evidence="2">C-type lectin domain-containing protein</fullName>
    </recommendedName>
</protein>
<evidence type="ECO:0000256" key="1">
    <source>
        <dbReference type="SAM" id="MobiDB-lite"/>
    </source>
</evidence>
<feature type="region of interest" description="Disordered" evidence="1">
    <location>
        <begin position="105"/>
        <end position="129"/>
    </location>
</feature>
<feature type="domain" description="C-type lectin" evidence="2">
    <location>
        <begin position="162"/>
        <end position="253"/>
    </location>
</feature>